<evidence type="ECO:0000256" key="6">
    <source>
        <dbReference type="ARBA" id="ARBA00023098"/>
    </source>
</evidence>
<keyword evidence="11" id="KW-1185">Reference proteome</keyword>
<dbReference type="VEuPathDB" id="FungiDB:SPBR_02621"/>
<evidence type="ECO:0000313" key="11">
    <source>
        <dbReference type="Proteomes" id="UP000031575"/>
    </source>
</evidence>
<dbReference type="ESTHER" id="spos1-u7q0n0">
    <property type="family name" value="Fungal_carboxylesterase_lipase"/>
</dbReference>
<reference evidence="10 11" key="1">
    <citation type="journal article" date="2014" name="BMC Genomics">
        <title>Comparative genomics of the major fungal agents of human and animal Sporotrichosis: Sporothrix schenckii and Sporothrix brasiliensis.</title>
        <authorList>
            <person name="Teixeira M.M."/>
            <person name="de Almeida L.G."/>
            <person name="Kubitschek-Barreira P."/>
            <person name="Alves F.L."/>
            <person name="Kioshima E.S."/>
            <person name="Abadio A.K."/>
            <person name="Fernandes L."/>
            <person name="Derengowski L.S."/>
            <person name="Ferreira K.S."/>
            <person name="Souza R.C."/>
            <person name="Ruiz J.C."/>
            <person name="de Andrade N.C."/>
            <person name="Paes H.C."/>
            <person name="Nicola A.M."/>
            <person name="Albuquerque P."/>
            <person name="Gerber A.L."/>
            <person name="Martins V.P."/>
            <person name="Peconick L.D."/>
            <person name="Neto A.V."/>
            <person name="Chaucanez C.B."/>
            <person name="Silva P.A."/>
            <person name="Cunha O.L."/>
            <person name="de Oliveira F.F."/>
            <person name="dos Santos T.C."/>
            <person name="Barros A.L."/>
            <person name="Soares M.A."/>
            <person name="de Oliveira L.M."/>
            <person name="Marini M.M."/>
            <person name="Villalobos-Duno H."/>
            <person name="Cunha M.M."/>
            <person name="de Hoog S."/>
            <person name="da Silveira J.F."/>
            <person name="Henrissat B."/>
            <person name="Nino-Vega G.A."/>
            <person name="Cisalpino P.S."/>
            <person name="Mora-Montes H.M."/>
            <person name="Almeida S.R."/>
            <person name="Stajich J.E."/>
            <person name="Lopes-Bezerra L.M."/>
            <person name="Vasconcelos A.T."/>
            <person name="Felipe M.S."/>
        </authorList>
    </citation>
    <scope>NUCLEOTIDE SEQUENCE [LARGE SCALE GENOMIC DNA]</scope>
    <source>
        <strain evidence="10 11">5110</strain>
    </source>
</reference>
<dbReference type="PANTHER" id="PTHR11559">
    <property type="entry name" value="CARBOXYLESTERASE"/>
    <property type="match status" value="1"/>
</dbReference>
<feature type="domain" description="Carboxylesterase type B" evidence="9">
    <location>
        <begin position="56"/>
        <end position="553"/>
    </location>
</feature>
<dbReference type="HOGENOM" id="CLU_006586_10_6_1"/>
<evidence type="ECO:0000259" key="9">
    <source>
        <dbReference type="Pfam" id="PF00135"/>
    </source>
</evidence>
<dbReference type="GO" id="GO:0006629">
    <property type="term" value="P:lipid metabolic process"/>
    <property type="evidence" value="ECO:0007669"/>
    <property type="project" value="UniProtKB-KW"/>
</dbReference>
<protein>
    <recommendedName>
        <fullName evidence="8">Carboxylic ester hydrolase</fullName>
        <ecNumber evidence="8">3.1.1.-</ecNumber>
    </recommendedName>
</protein>
<keyword evidence="3" id="KW-0964">Secreted</keyword>
<keyword evidence="4 8" id="KW-0732">Signal</keyword>
<evidence type="ECO:0000256" key="1">
    <source>
        <dbReference type="ARBA" id="ARBA00004613"/>
    </source>
</evidence>
<dbReference type="GO" id="GO:0005576">
    <property type="term" value="C:extracellular region"/>
    <property type="evidence" value="ECO:0007669"/>
    <property type="project" value="UniProtKB-SubCell"/>
</dbReference>
<dbReference type="OrthoDB" id="408631at2759"/>
<dbReference type="InterPro" id="IPR029058">
    <property type="entry name" value="AB_hydrolase_fold"/>
</dbReference>
<dbReference type="EMBL" id="AWTV01000006">
    <property type="protein sequence ID" value="KIH92843.1"/>
    <property type="molecule type" value="Genomic_DNA"/>
</dbReference>
<dbReference type="PROSITE" id="PS00122">
    <property type="entry name" value="CARBOXYLESTERASE_B_1"/>
    <property type="match status" value="1"/>
</dbReference>
<dbReference type="Gene3D" id="3.40.50.1820">
    <property type="entry name" value="alpha/beta hydrolase"/>
    <property type="match status" value="1"/>
</dbReference>
<dbReference type="FunFam" id="3.40.50.1820:FF:000213">
    <property type="entry name" value="Carboxylic ester hydrolase"/>
    <property type="match status" value="1"/>
</dbReference>
<dbReference type="GeneID" id="63675845"/>
<accession>A0A0C2FP63</accession>
<dbReference type="InterPro" id="IPR002018">
    <property type="entry name" value="CarbesteraseB"/>
</dbReference>
<comment type="caution">
    <text evidence="10">The sequence shown here is derived from an EMBL/GenBank/DDBJ whole genome shotgun (WGS) entry which is preliminary data.</text>
</comment>
<name>A0A0C2FP63_9PEZI</name>
<dbReference type="GO" id="GO:0016787">
    <property type="term" value="F:hydrolase activity"/>
    <property type="evidence" value="ECO:0007669"/>
    <property type="project" value="UniProtKB-KW"/>
</dbReference>
<dbReference type="Proteomes" id="UP000031575">
    <property type="component" value="Unassembled WGS sequence"/>
</dbReference>
<proteinExistence type="inferred from homology"/>
<dbReference type="Pfam" id="PF00135">
    <property type="entry name" value="COesterase"/>
    <property type="match status" value="1"/>
</dbReference>
<evidence type="ECO:0000256" key="3">
    <source>
        <dbReference type="ARBA" id="ARBA00022525"/>
    </source>
</evidence>
<evidence type="ECO:0000256" key="5">
    <source>
        <dbReference type="ARBA" id="ARBA00022801"/>
    </source>
</evidence>
<dbReference type="RefSeq" id="XP_040620853.1">
    <property type="nucleotide sequence ID" value="XM_040760924.1"/>
</dbReference>
<dbReference type="SUPFAM" id="SSF53474">
    <property type="entry name" value="alpha/beta-Hydrolases"/>
    <property type="match status" value="1"/>
</dbReference>
<keyword evidence="5 8" id="KW-0378">Hydrolase</keyword>
<evidence type="ECO:0000256" key="2">
    <source>
        <dbReference type="ARBA" id="ARBA00005964"/>
    </source>
</evidence>
<keyword evidence="6" id="KW-0443">Lipid metabolism</keyword>
<dbReference type="InterPro" id="IPR050309">
    <property type="entry name" value="Type-B_Carboxylest/Lipase"/>
</dbReference>
<feature type="signal peptide" evidence="8">
    <location>
        <begin position="1"/>
        <end position="19"/>
    </location>
</feature>
<organism evidence="10 11">
    <name type="scientific">Sporothrix brasiliensis 5110</name>
    <dbReference type="NCBI Taxonomy" id="1398154"/>
    <lineage>
        <taxon>Eukaryota</taxon>
        <taxon>Fungi</taxon>
        <taxon>Dikarya</taxon>
        <taxon>Ascomycota</taxon>
        <taxon>Pezizomycotina</taxon>
        <taxon>Sordariomycetes</taxon>
        <taxon>Sordariomycetidae</taxon>
        <taxon>Ophiostomatales</taxon>
        <taxon>Ophiostomataceae</taxon>
        <taxon>Sporothrix</taxon>
    </lineage>
</organism>
<gene>
    <name evidence="10" type="ORF">SPBR_02621</name>
</gene>
<dbReference type="EC" id="3.1.1.-" evidence="8"/>
<comment type="subcellular location">
    <subcellularLocation>
        <location evidence="1">Secreted</location>
    </subcellularLocation>
</comment>
<dbReference type="AlphaFoldDB" id="A0A0C2FP63"/>
<evidence type="ECO:0000313" key="10">
    <source>
        <dbReference type="EMBL" id="KIH92843.1"/>
    </source>
</evidence>
<feature type="chain" id="PRO_5005111153" description="Carboxylic ester hydrolase" evidence="8">
    <location>
        <begin position="20"/>
        <end position="587"/>
    </location>
</feature>
<evidence type="ECO:0000256" key="7">
    <source>
        <dbReference type="ARBA" id="ARBA00023180"/>
    </source>
</evidence>
<dbReference type="InterPro" id="IPR019826">
    <property type="entry name" value="Carboxylesterase_B_AS"/>
</dbReference>
<sequence>MKSVFATAVLAGLAGYAAAHPAAAPAAAPVAAPVPIPVPVAPPTAPLEERGVGVSVTYPEGTVNGVSLLNIDSFRSIPFAAPPVGNLRLKPPQRTTNVGTIDGSRIGPSCPQMYMSSGSGNAIFQLLGDFTNLPLFQTVTGASEDCLTLNVQRPAGTNATSKLPVLFWIYGGGFEFGTNAMYDGVSLLGQAAKINEPFVFVAVNYRMGGFGFLGGKEIKADGAANLGLLDQRAGLEWVADNIAAFGGDPARVTIWGESAGAISCFDQMALYGGDHTYKGKPLFRGAIMDSGSIVPAEPVDGVKAQAIYDQVVKVGGCSGAADTLACLRGLDYQTFLNAATSVPGIFSYNSLALSYLPRPDGTVLTDSPSVLALSGQYADVPFIIGDQEDEGTLFAILPNDVTSTDRIVKYLSEYYFFNASQQVLQGLVNTYPTDITAGSPFRTSIFNELYPGFKRLAALLGDMTFTLARRAFLLIDSVNKPATPSWSYLASYDYGVPFLGTFHATDILQTFYGVLPNYASGAIQTYYINFVTTGDPNKGAPVKMQWPQWSAGQKLMNFFPDRAALLPDNFRQQSFEYLVSNMASFLI</sequence>
<evidence type="ECO:0000256" key="4">
    <source>
        <dbReference type="ARBA" id="ARBA00022729"/>
    </source>
</evidence>
<evidence type="ECO:0000256" key="8">
    <source>
        <dbReference type="RuleBase" id="RU361235"/>
    </source>
</evidence>
<keyword evidence="7" id="KW-0325">Glycoprotein</keyword>
<comment type="similarity">
    <text evidence="2 8">Belongs to the type-B carboxylesterase/lipase family.</text>
</comment>